<evidence type="ECO:0000313" key="2">
    <source>
        <dbReference type="Proteomes" id="UP000315783"/>
    </source>
</evidence>
<keyword evidence="2" id="KW-1185">Reference proteome</keyword>
<protein>
    <submittedName>
        <fullName evidence="1">Uncharacterized protein</fullName>
    </submittedName>
</protein>
<dbReference type="STRING" id="43265.A0A545UZK2"/>
<comment type="caution">
    <text evidence="1">The sequence shown here is derived from an EMBL/GenBank/DDBJ whole genome shotgun (WGS) entry which is preliminary data.</text>
</comment>
<dbReference type="EMBL" id="SPUK01000009">
    <property type="protein sequence ID" value="TQV94886.1"/>
    <property type="molecule type" value="Genomic_DNA"/>
</dbReference>
<gene>
    <name evidence="1" type="ORF">IF1G_06897</name>
</gene>
<name>A0A545UZK2_9HYPO</name>
<sequence length="527" mass="59182">MAAQTKGTARRLPMETEIQVLKQISLGAFPRESVQQAVSALKTVQQRYPAVASMQPSRLGSAAADEGNSAFPRTEARIVDYVSRYADTVPPTDDLSQAAWSLAQQHAPPRDAVASYLDLLRRLDSPAEILPIRPLQDGITLSSEGTKRPVIIPFVEGDIWAFAVAYADCVHWYDSRREKHVPVLSSPDDRSVTNLWTGPQHQRSEDAALFMLMGIRCIQRGCPHLAQETAVDLVSNFRAQVVIELLCGKINPTRYETSRLLSQEIEEQSLFFDNAMNGLDERPSPPPDTEPDHVFRPTPNAFSYDIPSISVSVQPAGKRISHENVVKVTDAQAILANLNEACLATRAVAQSTGTPLDILWCLVQNISSTSAFHDRRNAVLFYEEMKRHKTDQDVKEAMKYPTSVQDMRAVRAHCKFWKDICELRSSWGEDKYVLLLAFPRNFTGRSGRARHIRELEQRLNDGADHLEAYLHAARDMCRAIMDNSLPGESLMIDVYHLKKHEPLTESSYDAFVSVKPRAKLPIPRWVT</sequence>
<organism evidence="1 2">
    <name type="scientific">Cordyceps javanica</name>
    <dbReference type="NCBI Taxonomy" id="43265"/>
    <lineage>
        <taxon>Eukaryota</taxon>
        <taxon>Fungi</taxon>
        <taxon>Dikarya</taxon>
        <taxon>Ascomycota</taxon>
        <taxon>Pezizomycotina</taxon>
        <taxon>Sordariomycetes</taxon>
        <taxon>Hypocreomycetidae</taxon>
        <taxon>Hypocreales</taxon>
        <taxon>Cordycipitaceae</taxon>
        <taxon>Cordyceps</taxon>
    </lineage>
</organism>
<evidence type="ECO:0000313" key="1">
    <source>
        <dbReference type="EMBL" id="TQV94886.1"/>
    </source>
</evidence>
<reference evidence="1 2" key="1">
    <citation type="journal article" date="2019" name="Appl. Microbiol. Biotechnol.">
        <title>Genome sequence of Isaria javanica and comparative genome analysis insights into family S53 peptidase evolution in fungal entomopathogens.</title>
        <authorList>
            <person name="Lin R."/>
            <person name="Zhang X."/>
            <person name="Xin B."/>
            <person name="Zou M."/>
            <person name="Gao Y."/>
            <person name="Qin F."/>
            <person name="Hu Q."/>
            <person name="Xie B."/>
            <person name="Cheng X."/>
        </authorList>
    </citation>
    <scope>NUCLEOTIDE SEQUENCE [LARGE SCALE GENOMIC DNA]</scope>
    <source>
        <strain evidence="1 2">IJ1G</strain>
    </source>
</reference>
<proteinExistence type="predicted"/>
<dbReference type="Proteomes" id="UP000315783">
    <property type="component" value="Unassembled WGS sequence"/>
</dbReference>
<accession>A0A545UZK2</accession>
<dbReference type="AlphaFoldDB" id="A0A545UZK2"/>